<evidence type="ECO:0000256" key="6">
    <source>
        <dbReference type="PROSITE-ProRule" id="PRU00259"/>
    </source>
</evidence>
<dbReference type="InterPro" id="IPR000225">
    <property type="entry name" value="Armadillo"/>
</dbReference>
<feature type="repeat" description="ARM" evidence="6">
    <location>
        <begin position="331"/>
        <end position="373"/>
    </location>
</feature>
<dbReference type="InterPro" id="IPR032413">
    <property type="entry name" value="Arm_3"/>
</dbReference>
<evidence type="ECO:0000256" key="5">
    <source>
        <dbReference type="PIRNR" id="PIRNR005673"/>
    </source>
</evidence>
<dbReference type="InterPro" id="IPR036975">
    <property type="entry name" value="Importin-a_IBB_sf"/>
</dbReference>
<dbReference type="GO" id="GO:0006606">
    <property type="term" value="P:protein import into nucleus"/>
    <property type="evidence" value="ECO:0007669"/>
    <property type="project" value="InterPro"/>
</dbReference>
<dbReference type="Proteomes" id="UP001165289">
    <property type="component" value="Unassembled WGS sequence"/>
</dbReference>
<dbReference type="SUPFAM" id="SSF48371">
    <property type="entry name" value="ARM repeat"/>
    <property type="match status" value="1"/>
</dbReference>
<dbReference type="PROSITE" id="PS51214">
    <property type="entry name" value="IBB"/>
    <property type="match status" value="1"/>
</dbReference>
<comment type="caution">
    <text evidence="9">The sequence shown here is derived from an EMBL/GenBank/DDBJ whole genome shotgun (WGS) entry which is preliminary data.</text>
</comment>
<feature type="domain" description="IBB" evidence="8">
    <location>
        <begin position="1"/>
        <end position="52"/>
    </location>
</feature>
<protein>
    <recommendedName>
        <fullName evidence="5">Importin subunit alpha</fullName>
    </recommendedName>
</protein>
<proteinExistence type="inferred from homology"/>
<gene>
    <name evidence="9" type="ORF">LOD99_1171</name>
</gene>
<keyword evidence="2 5" id="KW-0813">Transport</keyword>
<evidence type="ECO:0000256" key="3">
    <source>
        <dbReference type="ARBA" id="ARBA00022737"/>
    </source>
</evidence>
<evidence type="ECO:0000256" key="1">
    <source>
        <dbReference type="ARBA" id="ARBA00010394"/>
    </source>
</evidence>
<evidence type="ECO:0000256" key="4">
    <source>
        <dbReference type="ARBA" id="ARBA00022927"/>
    </source>
</evidence>
<dbReference type="InterPro" id="IPR024931">
    <property type="entry name" value="Importin_alpha"/>
</dbReference>
<dbReference type="InterPro" id="IPR002652">
    <property type="entry name" value="Importin-a_IBB"/>
</dbReference>
<dbReference type="PROSITE" id="PS50176">
    <property type="entry name" value="ARM_REPEAT"/>
    <property type="match status" value="3"/>
</dbReference>
<dbReference type="Gene3D" id="1.25.10.10">
    <property type="entry name" value="Leucine-rich Repeat Variant"/>
    <property type="match status" value="1"/>
</dbReference>
<dbReference type="EMBL" id="JAKMXF010000144">
    <property type="protein sequence ID" value="KAI6656372.1"/>
    <property type="molecule type" value="Genomic_DNA"/>
</dbReference>
<evidence type="ECO:0000259" key="8">
    <source>
        <dbReference type="PROSITE" id="PS51214"/>
    </source>
</evidence>
<dbReference type="FunFam" id="1.25.10.10:FF:000009">
    <property type="entry name" value="Importin subunit alpha"/>
    <property type="match status" value="1"/>
</dbReference>
<keyword evidence="4 5" id="KW-0653">Protein transport</keyword>
<dbReference type="GO" id="GO:0005737">
    <property type="term" value="C:cytoplasm"/>
    <property type="evidence" value="ECO:0007669"/>
    <property type="project" value="InterPro"/>
</dbReference>
<feature type="compositionally biased region" description="Basic and acidic residues" evidence="7">
    <location>
        <begin position="1"/>
        <end position="14"/>
    </location>
</feature>
<dbReference type="AlphaFoldDB" id="A0AAV7K582"/>
<dbReference type="PANTHER" id="PTHR23316">
    <property type="entry name" value="IMPORTIN ALPHA"/>
    <property type="match status" value="1"/>
</dbReference>
<dbReference type="Gene3D" id="1.20.5.690">
    <property type="entry name" value="Importin-alpha, importin-beta-binding domain"/>
    <property type="match status" value="1"/>
</dbReference>
<sequence>MTDRLKSFKNKGRDDEAEFRRRRTEVTVELRRNKRDEHLQKRRNVPIDHQGDLQVDTSVGGYDFSFSDAGLNEVRDKLRGLVVNAQSEDPTIKLQAVRSARKILSKDKNPPIDELIISGIVPVLVTSLRCHDNPNIQFEAAWALTNIASGTSEQTRVVVQCGAVPLFIELLSCPMQYVCEQAVWALGNITGDGPECRDFVISHGIIPPLLTFINPHTPISFLRNVTWTISNLCRNKNPPPPFESVCQCLPALLELVRHEDVEVKVDACWALSFLADGLHAQIQVVINSGVIPFLVPLLEHHEVKIVMPALRTLGNIVTGSDEQTQVVIDNGILHKLQSLLTHHKENIVREAVWTLSNITAGSREQVQAVIDSGLIPPLVEVLGNGEFKTQKEAAWAVSNFTVGGTPDQIKYLVSQKAISPLCSLLEVKDSQVIQVVLDGLLNILRHSSEEQINVVNSIEESGGLNTIELLQRHNSPVIYQLAYTIIDQYFPSDDEIGGLAPDGGDNQYLFNVQHGQYMNFQF</sequence>
<evidence type="ECO:0000313" key="9">
    <source>
        <dbReference type="EMBL" id="KAI6656372.1"/>
    </source>
</evidence>
<dbReference type="GO" id="GO:0005634">
    <property type="term" value="C:nucleus"/>
    <property type="evidence" value="ECO:0007669"/>
    <property type="project" value="UniProtKB-ARBA"/>
</dbReference>
<dbReference type="GO" id="GO:0061608">
    <property type="term" value="F:nuclear import signal receptor activity"/>
    <property type="evidence" value="ECO:0007669"/>
    <property type="project" value="InterPro"/>
</dbReference>
<dbReference type="PIRSF" id="PIRSF005673">
    <property type="entry name" value="Importin_alpha"/>
    <property type="match status" value="1"/>
</dbReference>
<reference evidence="9 10" key="1">
    <citation type="journal article" date="2023" name="BMC Biol.">
        <title>The compact genome of the sponge Oopsacas minuta (Hexactinellida) is lacking key metazoan core genes.</title>
        <authorList>
            <person name="Santini S."/>
            <person name="Schenkelaars Q."/>
            <person name="Jourda C."/>
            <person name="Duchesne M."/>
            <person name="Belahbib H."/>
            <person name="Rocher C."/>
            <person name="Selva M."/>
            <person name="Riesgo A."/>
            <person name="Vervoort M."/>
            <person name="Leys S.P."/>
            <person name="Kodjabachian L."/>
            <person name="Le Bivic A."/>
            <person name="Borchiellini C."/>
            <person name="Claverie J.M."/>
            <person name="Renard E."/>
        </authorList>
    </citation>
    <scope>NUCLEOTIDE SEQUENCE [LARGE SCALE GENOMIC DNA]</scope>
    <source>
        <strain evidence="9">SPO-2</strain>
    </source>
</reference>
<evidence type="ECO:0000256" key="7">
    <source>
        <dbReference type="SAM" id="MobiDB-lite"/>
    </source>
</evidence>
<name>A0AAV7K582_9METZ</name>
<dbReference type="InterPro" id="IPR016024">
    <property type="entry name" value="ARM-type_fold"/>
</dbReference>
<keyword evidence="3" id="KW-0677">Repeat</keyword>
<comment type="similarity">
    <text evidence="1 5">Belongs to the importin alpha family.</text>
</comment>
<dbReference type="Pfam" id="PF16186">
    <property type="entry name" value="Arm_3"/>
    <property type="match status" value="1"/>
</dbReference>
<dbReference type="SMART" id="SM00185">
    <property type="entry name" value="ARM"/>
    <property type="match status" value="8"/>
</dbReference>
<keyword evidence="10" id="KW-1185">Reference proteome</keyword>
<dbReference type="Pfam" id="PF00514">
    <property type="entry name" value="Arm"/>
    <property type="match status" value="8"/>
</dbReference>
<accession>A0AAV7K582</accession>
<feature type="region of interest" description="Disordered" evidence="7">
    <location>
        <begin position="1"/>
        <end position="21"/>
    </location>
</feature>
<organism evidence="9 10">
    <name type="scientific">Oopsacas minuta</name>
    <dbReference type="NCBI Taxonomy" id="111878"/>
    <lineage>
        <taxon>Eukaryota</taxon>
        <taxon>Metazoa</taxon>
        <taxon>Porifera</taxon>
        <taxon>Hexactinellida</taxon>
        <taxon>Hexasterophora</taxon>
        <taxon>Lyssacinosida</taxon>
        <taxon>Leucopsacidae</taxon>
        <taxon>Oopsacas</taxon>
    </lineage>
</organism>
<feature type="repeat" description="ARM" evidence="6">
    <location>
        <begin position="289"/>
        <end position="331"/>
    </location>
</feature>
<evidence type="ECO:0000256" key="2">
    <source>
        <dbReference type="ARBA" id="ARBA00022448"/>
    </source>
</evidence>
<dbReference type="InterPro" id="IPR011989">
    <property type="entry name" value="ARM-like"/>
</dbReference>
<feature type="repeat" description="ARM" evidence="6">
    <location>
        <begin position="119"/>
        <end position="162"/>
    </location>
</feature>
<evidence type="ECO:0000313" key="10">
    <source>
        <dbReference type="Proteomes" id="UP001165289"/>
    </source>
</evidence>
<dbReference type="Pfam" id="PF01749">
    <property type="entry name" value="IBB"/>
    <property type="match status" value="1"/>
</dbReference>